<dbReference type="EMBL" id="CAJZBQ010000027">
    <property type="protein sequence ID" value="CAG9320816.1"/>
    <property type="molecule type" value="Genomic_DNA"/>
</dbReference>
<dbReference type="GO" id="GO:0003777">
    <property type="term" value="F:microtubule motor activity"/>
    <property type="evidence" value="ECO:0007669"/>
    <property type="project" value="InterPro"/>
</dbReference>
<evidence type="ECO:0000313" key="11">
    <source>
        <dbReference type="EMBL" id="CAG9320816.1"/>
    </source>
</evidence>
<feature type="coiled-coil region" evidence="8">
    <location>
        <begin position="599"/>
        <end position="690"/>
    </location>
</feature>
<feature type="compositionally biased region" description="Polar residues" evidence="9">
    <location>
        <begin position="458"/>
        <end position="467"/>
    </location>
</feature>
<dbReference type="PANTHER" id="PTHR47968">
    <property type="entry name" value="CENTROMERE PROTEIN E"/>
    <property type="match status" value="1"/>
</dbReference>
<keyword evidence="5 6" id="KW-0505">Motor protein</keyword>
<dbReference type="GO" id="GO:0005524">
    <property type="term" value="F:ATP binding"/>
    <property type="evidence" value="ECO:0007669"/>
    <property type="project" value="UniProtKB-UniRule"/>
</dbReference>
<evidence type="ECO:0000256" key="8">
    <source>
        <dbReference type="SAM" id="Coils"/>
    </source>
</evidence>
<proteinExistence type="inferred from homology"/>
<feature type="domain" description="Kinesin motor" evidence="10">
    <location>
        <begin position="7"/>
        <end position="357"/>
    </location>
</feature>
<dbReference type="GO" id="GO:0008017">
    <property type="term" value="F:microtubule binding"/>
    <property type="evidence" value="ECO:0007669"/>
    <property type="project" value="InterPro"/>
</dbReference>
<feature type="binding site" evidence="6">
    <location>
        <begin position="85"/>
        <end position="92"/>
    </location>
    <ligand>
        <name>ATP</name>
        <dbReference type="ChEBI" id="CHEBI:30616"/>
    </ligand>
</feature>
<dbReference type="AlphaFoldDB" id="A0AAU9J690"/>
<evidence type="ECO:0000256" key="7">
    <source>
        <dbReference type="RuleBase" id="RU000394"/>
    </source>
</evidence>
<keyword evidence="2 6" id="KW-0547">Nucleotide-binding</keyword>
<dbReference type="PROSITE" id="PS50067">
    <property type="entry name" value="KINESIN_MOTOR_2"/>
    <property type="match status" value="1"/>
</dbReference>
<dbReference type="Gene3D" id="3.40.850.10">
    <property type="entry name" value="Kinesin motor domain"/>
    <property type="match status" value="1"/>
</dbReference>
<gene>
    <name evidence="11" type="ORF">BSTOLATCC_MIC27395</name>
</gene>
<sequence>MEPSPENLKVAVRVRPLLSIDRSQDTIVYFGENEEIRVSDGEHYISSTYNKIFRPEASQDEIFDFVSPALGQTIKGFNCTIFAYGQTGSGKTYTMFGADWEMNNPAAQIYYENGAQMRRKSQLESIDHPLDNPIKQGIIPKSIAMLFQNTQEKEITYYSSFLQIYNEKIYDLLQDPRRDKALNIRESKMYGIYVEGLAEFVVENAEDCFMLLAKGDRNRAVRQTRFNHHSSRSHTIFQLLLERDKANKRGVLKKGKLNFCDLAGSEKYDKENTMAHEHVQELTKINKSLSALGKVIFCLGTGNATHIPYRDSKLTRLLQDSLGVSTRTILIATVSPSAGYAEETISTLKFADRAKQVMVKIKKNEISATNDELVLKLQREIQHLKSILNLKRKGGLEELNKEIWELREENQKLKKITNTYTIEEVEKLKVENKKLRLELQHNGLANDVEMTYQDSDINSPIYDTQESNQHRRDETPNSQKMRKYSDFSPNVTGAISPSSVGHSRKAVCSQCGQFPPCEHIPGSQYKRSPPSSYYSTYRSTTNSLESRISKQHSLPKKLNIRYKMHGYAVEDNGVDEEIKEQETRQKELKQIRARLGQLAQIESFRKQKFKAELEKLEEEKRKEDEELRKRQAEEAKKRKLLNEQKKLVNTYKEAKKFQLEEENKKMQRFKQEAEMKRKKKTEEQKKMIEEYHAKKRDVMRELEEYV</sequence>
<dbReference type="InterPro" id="IPR019821">
    <property type="entry name" value="Kinesin_motor_CS"/>
</dbReference>
<dbReference type="GO" id="GO:0007018">
    <property type="term" value="P:microtubule-based movement"/>
    <property type="evidence" value="ECO:0007669"/>
    <property type="project" value="InterPro"/>
</dbReference>
<evidence type="ECO:0000256" key="1">
    <source>
        <dbReference type="ARBA" id="ARBA00022701"/>
    </source>
</evidence>
<dbReference type="CDD" id="cd00106">
    <property type="entry name" value="KISc"/>
    <property type="match status" value="1"/>
</dbReference>
<evidence type="ECO:0000256" key="6">
    <source>
        <dbReference type="PROSITE-ProRule" id="PRU00283"/>
    </source>
</evidence>
<keyword evidence="3 6" id="KW-0067">ATP-binding</keyword>
<dbReference type="InterPro" id="IPR027640">
    <property type="entry name" value="Kinesin-like_fam"/>
</dbReference>
<dbReference type="Proteomes" id="UP001162131">
    <property type="component" value="Unassembled WGS sequence"/>
</dbReference>
<dbReference type="PANTHER" id="PTHR47968:SF36">
    <property type="entry name" value="KINESIN HEAVY CHAIN ISOFORM X1"/>
    <property type="match status" value="1"/>
</dbReference>
<reference evidence="11" key="1">
    <citation type="submission" date="2021-09" db="EMBL/GenBank/DDBJ databases">
        <authorList>
            <consortium name="AG Swart"/>
            <person name="Singh M."/>
            <person name="Singh A."/>
            <person name="Seah K."/>
            <person name="Emmerich C."/>
        </authorList>
    </citation>
    <scope>NUCLEOTIDE SEQUENCE</scope>
    <source>
        <strain evidence="11">ATCC30299</strain>
    </source>
</reference>
<dbReference type="GO" id="GO:0005874">
    <property type="term" value="C:microtubule"/>
    <property type="evidence" value="ECO:0007669"/>
    <property type="project" value="UniProtKB-KW"/>
</dbReference>
<organism evidence="11 12">
    <name type="scientific">Blepharisma stoltei</name>
    <dbReference type="NCBI Taxonomy" id="1481888"/>
    <lineage>
        <taxon>Eukaryota</taxon>
        <taxon>Sar</taxon>
        <taxon>Alveolata</taxon>
        <taxon>Ciliophora</taxon>
        <taxon>Postciliodesmatophora</taxon>
        <taxon>Heterotrichea</taxon>
        <taxon>Heterotrichida</taxon>
        <taxon>Blepharismidae</taxon>
        <taxon>Blepharisma</taxon>
    </lineage>
</organism>
<dbReference type="PROSITE" id="PS00411">
    <property type="entry name" value="KINESIN_MOTOR_1"/>
    <property type="match status" value="1"/>
</dbReference>
<keyword evidence="12" id="KW-1185">Reference proteome</keyword>
<evidence type="ECO:0000256" key="3">
    <source>
        <dbReference type="ARBA" id="ARBA00022840"/>
    </source>
</evidence>
<dbReference type="SUPFAM" id="SSF52540">
    <property type="entry name" value="P-loop containing nucleoside triphosphate hydrolases"/>
    <property type="match status" value="1"/>
</dbReference>
<dbReference type="PRINTS" id="PR00380">
    <property type="entry name" value="KINESINHEAVY"/>
</dbReference>
<dbReference type="InterPro" id="IPR027417">
    <property type="entry name" value="P-loop_NTPase"/>
</dbReference>
<dbReference type="SMART" id="SM00129">
    <property type="entry name" value="KISc"/>
    <property type="match status" value="1"/>
</dbReference>
<evidence type="ECO:0000256" key="4">
    <source>
        <dbReference type="ARBA" id="ARBA00023054"/>
    </source>
</evidence>
<dbReference type="Pfam" id="PF00225">
    <property type="entry name" value="Kinesin"/>
    <property type="match status" value="1"/>
</dbReference>
<evidence type="ECO:0000259" key="10">
    <source>
        <dbReference type="PROSITE" id="PS50067"/>
    </source>
</evidence>
<evidence type="ECO:0000256" key="9">
    <source>
        <dbReference type="SAM" id="MobiDB-lite"/>
    </source>
</evidence>
<feature type="region of interest" description="Disordered" evidence="9">
    <location>
        <begin position="458"/>
        <end position="490"/>
    </location>
</feature>
<protein>
    <recommendedName>
        <fullName evidence="7">Kinesin-like protein</fullName>
    </recommendedName>
</protein>
<keyword evidence="4 8" id="KW-0175">Coiled coil</keyword>
<comment type="caution">
    <text evidence="11">The sequence shown here is derived from an EMBL/GenBank/DDBJ whole genome shotgun (WGS) entry which is preliminary data.</text>
</comment>
<comment type="similarity">
    <text evidence="6 7">Belongs to the TRAFAC class myosin-kinesin ATPase superfamily. Kinesin family.</text>
</comment>
<evidence type="ECO:0000256" key="2">
    <source>
        <dbReference type="ARBA" id="ARBA00022741"/>
    </source>
</evidence>
<evidence type="ECO:0000256" key="5">
    <source>
        <dbReference type="ARBA" id="ARBA00023175"/>
    </source>
</evidence>
<name>A0AAU9J690_9CILI</name>
<dbReference type="InterPro" id="IPR001752">
    <property type="entry name" value="Kinesin_motor_dom"/>
</dbReference>
<evidence type="ECO:0000313" key="12">
    <source>
        <dbReference type="Proteomes" id="UP001162131"/>
    </source>
</evidence>
<keyword evidence="1 7" id="KW-0493">Microtubule</keyword>
<accession>A0AAU9J690</accession>
<dbReference type="InterPro" id="IPR036961">
    <property type="entry name" value="Kinesin_motor_dom_sf"/>
</dbReference>